<dbReference type="PROSITE" id="PS50045">
    <property type="entry name" value="SIGMA54_INTERACT_4"/>
    <property type="match status" value="1"/>
</dbReference>
<dbReference type="InterPro" id="IPR058031">
    <property type="entry name" value="AAA_lid_NorR"/>
</dbReference>
<protein>
    <submittedName>
        <fullName evidence="4">Transcriptional regulatory protein zraR</fullName>
    </submittedName>
</protein>
<proteinExistence type="predicted"/>
<accession>A0A0P0REP3</accession>
<dbReference type="GO" id="GO:0006355">
    <property type="term" value="P:regulation of DNA-templated transcription"/>
    <property type="evidence" value="ECO:0007669"/>
    <property type="project" value="InterPro"/>
</dbReference>
<organism evidence="4 5">
    <name type="scientific">Paraburkholderia caribensis MBA4</name>
    <dbReference type="NCBI Taxonomy" id="1323664"/>
    <lineage>
        <taxon>Bacteria</taxon>
        <taxon>Pseudomonadati</taxon>
        <taxon>Pseudomonadota</taxon>
        <taxon>Betaproteobacteria</taxon>
        <taxon>Burkholderiales</taxon>
        <taxon>Burkholderiaceae</taxon>
        <taxon>Paraburkholderia</taxon>
    </lineage>
</organism>
<dbReference type="CDD" id="cd00009">
    <property type="entry name" value="AAA"/>
    <property type="match status" value="1"/>
</dbReference>
<dbReference type="KEGG" id="bcai:K788_0003130"/>
<sequence length="447" mass="48521">MNLNLKRLYHVCNPERACLDGNLPSLQWRIRCIDIRERQGAALLANDRAAGLIEFPSMSIPADLNEVDELTRTSAAISWVAVVTNAHLDDPEIGRIVRTRCVSYIRLPAAAEMVAQELDRAYEMSAGDGSEHTSANVGAVALIGASAAMGDVRAAIRSASEHERPVTFIGESGSGKTLAASSIHLGSSRREGPFVSIDCAAFAAERVEAELFGEAGGEETEVEEGNQRSRLGMAEGGSLYIDGICELPLSAQQRLADVLDTGARNVRIICSTYIDLQRAADEHRLHARLFSWLAPDTITIPPLRERGPDIRLLATHLLKSFRSDSRHGVQGFSVCAWEAFDAHTWPGNLQEMINRIRHAIVASEGPLITAVDLGFDRTASVPMISASDDNDEIPEWQAIELAIARNQGRLDAAASELRISRVLLARMLASDSRRSVAAPGELRMDSA</sequence>
<dbReference type="InterPro" id="IPR045343">
    <property type="entry name" value="VpsR"/>
</dbReference>
<evidence type="ECO:0000259" key="3">
    <source>
        <dbReference type="PROSITE" id="PS50045"/>
    </source>
</evidence>
<name>A0A0P0REP3_9BURK</name>
<dbReference type="Pfam" id="PF00158">
    <property type="entry name" value="Sigma54_activat"/>
    <property type="match status" value="1"/>
</dbReference>
<evidence type="ECO:0000313" key="5">
    <source>
        <dbReference type="Proteomes" id="UP000019146"/>
    </source>
</evidence>
<dbReference type="PANTHER" id="PTHR32071:SF120">
    <property type="entry name" value="TRANSCRIPTIONAL REGULATOR-RELATED"/>
    <property type="match status" value="1"/>
</dbReference>
<dbReference type="GO" id="GO:0005524">
    <property type="term" value="F:ATP binding"/>
    <property type="evidence" value="ECO:0007669"/>
    <property type="project" value="UniProtKB-KW"/>
</dbReference>
<dbReference type="Gene3D" id="3.40.50.300">
    <property type="entry name" value="P-loop containing nucleotide triphosphate hydrolases"/>
    <property type="match status" value="1"/>
</dbReference>
<dbReference type="Proteomes" id="UP000019146">
    <property type="component" value="Chromosome 2"/>
</dbReference>
<gene>
    <name evidence="4" type="ORF">K788_0003130</name>
</gene>
<dbReference type="AlphaFoldDB" id="A0A0P0REP3"/>
<evidence type="ECO:0000256" key="1">
    <source>
        <dbReference type="ARBA" id="ARBA00022741"/>
    </source>
</evidence>
<dbReference type="Pfam" id="PF25601">
    <property type="entry name" value="AAA_lid_14"/>
    <property type="match status" value="1"/>
</dbReference>
<dbReference type="PANTHER" id="PTHR32071">
    <property type="entry name" value="TRANSCRIPTIONAL REGULATORY PROTEIN"/>
    <property type="match status" value="1"/>
</dbReference>
<reference evidence="4 5" key="1">
    <citation type="journal article" date="2014" name="Genome Announc.">
        <title>Draft Genome Sequence of the Haloacid-Degrading Burkholderia caribensis Strain MBA4.</title>
        <authorList>
            <person name="Pan Y."/>
            <person name="Kong K.F."/>
            <person name="Tsang J.S."/>
        </authorList>
    </citation>
    <scope>NUCLEOTIDE SEQUENCE [LARGE SCALE GENOMIC DNA]</scope>
    <source>
        <strain evidence="4 5">MBA4</strain>
    </source>
</reference>
<dbReference type="InterPro" id="IPR002078">
    <property type="entry name" value="Sigma_54_int"/>
</dbReference>
<dbReference type="InterPro" id="IPR027417">
    <property type="entry name" value="P-loop_NTPase"/>
</dbReference>
<dbReference type="Pfam" id="PF20161">
    <property type="entry name" value="VpsR"/>
    <property type="match status" value="1"/>
</dbReference>
<evidence type="ECO:0000313" key="4">
    <source>
        <dbReference type="EMBL" id="ALL66899.1"/>
    </source>
</evidence>
<dbReference type="SUPFAM" id="SSF52540">
    <property type="entry name" value="P-loop containing nucleoside triphosphate hydrolases"/>
    <property type="match status" value="1"/>
</dbReference>
<keyword evidence="1" id="KW-0547">Nucleotide-binding</keyword>
<dbReference type="Gene3D" id="1.10.8.60">
    <property type="match status" value="1"/>
</dbReference>
<feature type="domain" description="Sigma-54 factor interaction" evidence="3">
    <location>
        <begin position="142"/>
        <end position="361"/>
    </location>
</feature>
<evidence type="ECO:0000256" key="2">
    <source>
        <dbReference type="ARBA" id="ARBA00022840"/>
    </source>
</evidence>
<keyword evidence="2" id="KW-0067">ATP-binding</keyword>
<dbReference type="EMBL" id="CP012747">
    <property type="protein sequence ID" value="ALL66899.1"/>
    <property type="molecule type" value="Genomic_DNA"/>
</dbReference>